<sequence length="311" mass="33398">MDSADLYQVKQQFTLGAYQSVAEIKIPDVSSSDYNAFLLYKSRALIATGRAKEVDILIPQETGVLSLKAARSLAHYFLAAASGDEGETPLEELRDLCVEVEEDVPASERWSVRILAGTAFVQAGELEEALETLGVGTNSENLEAVALVVQIFLSISRADLAKKEHTRALKWAEDDLLLQSIEATLGLGTGADAYRDATAFYTEQLGNPSLASSHLLVSRGIARLLRGEINAARSDLEEVLGGQTGLEEALAANVVSSGLGITKKGETDELFSELSSKYPSNPLVNDLQEKSSLFDDLAKKFEAPSSIAIST</sequence>
<dbReference type="OrthoDB" id="310217at2759"/>
<keyword evidence="7" id="KW-0653">Protein transport</keyword>
<dbReference type="AlphaFoldDB" id="A0A286UKU8"/>
<protein>
    <submittedName>
        <fullName evidence="11">Coatomer complex</fullName>
    </submittedName>
</protein>
<dbReference type="GO" id="GO:0015031">
    <property type="term" value="P:protein transport"/>
    <property type="evidence" value="ECO:0007669"/>
    <property type="project" value="UniProtKB-KW"/>
</dbReference>
<evidence type="ECO:0000256" key="8">
    <source>
        <dbReference type="ARBA" id="ARBA00023034"/>
    </source>
</evidence>
<evidence type="ECO:0000256" key="6">
    <source>
        <dbReference type="ARBA" id="ARBA00022892"/>
    </source>
</evidence>
<dbReference type="InParanoid" id="A0A286UKU8"/>
<dbReference type="PANTHER" id="PTHR10805:SF0">
    <property type="entry name" value="COATOMER SUBUNIT EPSILON"/>
    <property type="match status" value="1"/>
</dbReference>
<keyword evidence="8" id="KW-0333">Golgi apparatus</keyword>
<name>A0A286UKU8_9AGAM</name>
<gene>
    <name evidence="11" type="ORF">PNOK_0517500</name>
</gene>
<comment type="subcellular location">
    <subcellularLocation>
        <location evidence="2">Cytoplasmic vesicle</location>
        <location evidence="2">COPI-coated vesicle membrane</location>
        <topology evidence="2">Peripheral membrane protein</topology>
        <orientation evidence="2">Cytoplasmic side</orientation>
    </subcellularLocation>
    <subcellularLocation>
        <location evidence="1">Golgi apparatus membrane</location>
        <topology evidence="1">Peripheral membrane protein</topology>
        <orientation evidence="1">Cytoplasmic side</orientation>
    </subcellularLocation>
</comment>
<dbReference type="GO" id="GO:0000139">
    <property type="term" value="C:Golgi membrane"/>
    <property type="evidence" value="ECO:0007669"/>
    <property type="project" value="UniProtKB-SubCell"/>
</dbReference>
<dbReference type="InterPro" id="IPR006822">
    <property type="entry name" value="Coatomer_esu"/>
</dbReference>
<evidence type="ECO:0000313" key="11">
    <source>
        <dbReference type="EMBL" id="PAV20241.1"/>
    </source>
</evidence>
<dbReference type="InterPro" id="IPR011990">
    <property type="entry name" value="TPR-like_helical_dom_sf"/>
</dbReference>
<dbReference type="GO" id="GO:0006890">
    <property type="term" value="P:retrograde vesicle-mediated transport, Golgi to endoplasmic reticulum"/>
    <property type="evidence" value="ECO:0007669"/>
    <property type="project" value="InterPro"/>
</dbReference>
<dbReference type="PANTHER" id="PTHR10805">
    <property type="entry name" value="COATOMER SUBUNIT EPSILON"/>
    <property type="match status" value="1"/>
</dbReference>
<dbReference type="GO" id="GO:0005198">
    <property type="term" value="F:structural molecule activity"/>
    <property type="evidence" value="ECO:0007669"/>
    <property type="project" value="InterPro"/>
</dbReference>
<proteinExistence type="inferred from homology"/>
<keyword evidence="6" id="KW-0931">ER-Golgi transport</keyword>
<evidence type="ECO:0000256" key="5">
    <source>
        <dbReference type="ARBA" id="ARBA00022490"/>
    </source>
</evidence>
<evidence type="ECO:0000256" key="7">
    <source>
        <dbReference type="ARBA" id="ARBA00022927"/>
    </source>
</evidence>
<dbReference type="Pfam" id="PF04733">
    <property type="entry name" value="Coatomer_E"/>
    <property type="match status" value="1"/>
</dbReference>
<keyword evidence="10" id="KW-0968">Cytoplasmic vesicle</keyword>
<evidence type="ECO:0000256" key="10">
    <source>
        <dbReference type="ARBA" id="ARBA00023329"/>
    </source>
</evidence>
<dbReference type="EMBL" id="NBII01000004">
    <property type="protein sequence ID" value="PAV20241.1"/>
    <property type="molecule type" value="Genomic_DNA"/>
</dbReference>
<keyword evidence="12" id="KW-1185">Reference proteome</keyword>
<accession>A0A286UKU8</accession>
<dbReference type="FunCoup" id="A0A286UKU8">
    <property type="interactions" value="255"/>
</dbReference>
<evidence type="ECO:0000256" key="1">
    <source>
        <dbReference type="ARBA" id="ARBA00004255"/>
    </source>
</evidence>
<keyword evidence="5" id="KW-0963">Cytoplasm</keyword>
<dbReference type="Gene3D" id="1.25.40.10">
    <property type="entry name" value="Tetratricopeptide repeat domain"/>
    <property type="match status" value="1"/>
</dbReference>
<organism evidence="11 12">
    <name type="scientific">Pyrrhoderma noxium</name>
    <dbReference type="NCBI Taxonomy" id="2282107"/>
    <lineage>
        <taxon>Eukaryota</taxon>
        <taxon>Fungi</taxon>
        <taxon>Dikarya</taxon>
        <taxon>Basidiomycota</taxon>
        <taxon>Agaricomycotina</taxon>
        <taxon>Agaricomycetes</taxon>
        <taxon>Hymenochaetales</taxon>
        <taxon>Hymenochaetaceae</taxon>
        <taxon>Pyrrhoderma</taxon>
    </lineage>
</organism>
<dbReference type="GO" id="GO:0030126">
    <property type="term" value="C:COPI vesicle coat"/>
    <property type="evidence" value="ECO:0007669"/>
    <property type="project" value="TreeGrafter"/>
</dbReference>
<dbReference type="STRING" id="2282107.A0A286UKU8"/>
<evidence type="ECO:0000313" key="12">
    <source>
        <dbReference type="Proteomes" id="UP000217199"/>
    </source>
</evidence>
<keyword evidence="4" id="KW-0813">Transport</keyword>
<evidence type="ECO:0000256" key="9">
    <source>
        <dbReference type="ARBA" id="ARBA00023136"/>
    </source>
</evidence>
<comment type="caution">
    <text evidence="11">The sequence shown here is derived from an EMBL/GenBank/DDBJ whole genome shotgun (WGS) entry which is preliminary data.</text>
</comment>
<comment type="similarity">
    <text evidence="3">Belongs to the COPE family.</text>
</comment>
<dbReference type="GO" id="GO:0006891">
    <property type="term" value="P:intra-Golgi vesicle-mediated transport"/>
    <property type="evidence" value="ECO:0007669"/>
    <property type="project" value="TreeGrafter"/>
</dbReference>
<dbReference type="GO" id="GO:0006888">
    <property type="term" value="P:endoplasmic reticulum to Golgi vesicle-mediated transport"/>
    <property type="evidence" value="ECO:0007669"/>
    <property type="project" value="TreeGrafter"/>
</dbReference>
<dbReference type="Proteomes" id="UP000217199">
    <property type="component" value="Unassembled WGS sequence"/>
</dbReference>
<reference evidence="11 12" key="1">
    <citation type="journal article" date="2017" name="Mol. Ecol.">
        <title>Comparative and population genomic landscape of Phellinus noxius: A hypervariable fungus causing root rot in trees.</title>
        <authorList>
            <person name="Chung C.L."/>
            <person name="Lee T.J."/>
            <person name="Akiba M."/>
            <person name="Lee H.H."/>
            <person name="Kuo T.H."/>
            <person name="Liu D."/>
            <person name="Ke H.M."/>
            <person name="Yokoi T."/>
            <person name="Roa M.B."/>
            <person name="Lu M.J."/>
            <person name="Chang Y.Y."/>
            <person name="Ann P.J."/>
            <person name="Tsai J.N."/>
            <person name="Chen C.Y."/>
            <person name="Tzean S.S."/>
            <person name="Ota Y."/>
            <person name="Hattori T."/>
            <person name="Sahashi N."/>
            <person name="Liou R.F."/>
            <person name="Kikuchi T."/>
            <person name="Tsai I.J."/>
        </authorList>
    </citation>
    <scope>NUCLEOTIDE SEQUENCE [LARGE SCALE GENOMIC DNA]</scope>
    <source>
        <strain evidence="11 12">FFPRI411160</strain>
    </source>
</reference>
<evidence type="ECO:0000256" key="3">
    <source>
        <dbReference type="ARBA" id="ARBA00008827"/>
    </source>
</evidence>
<keyword evidence="9" id="KW-0472">Membrane</keyword>
<evidence type="ECO:0000256" key="4">
    <source>
        <dbReference type="ARBA" id="ARBA00022448"/>
    </source>
</evidence>
<evidence type="ECO:0000256" key="2">
    <source>
        <dbReference type="ARBA" id="ARBA00004347"/>
    </source>
</evidence>